<dbReference type="OrthoDB" id="9800341at2"/>
<keyword evidence="3" id="KW-1185">Reference proteome</keyword>
<dbReference type="PANTHER" id="PTHR35812">
    <property type="entry name" value="LIPOPROTEIN"/>
    <property type="match status" value="1"/>
</dbReference>
<feature type="domain" description="Lcl C-terminal" evidence="1">
    <location>
        <begin position="9"/>
        <end position="127"/>
    </location>
</feature>
<dbReference type="Proteomes" id="UP000241436">
    <property type="component" value="Unassembled WGS sequence"/>
</dbReference>
<evidence type="ECO:0000259" key="1">
    <source>
        <dbReference type="Pfam" id="PF07603"/>
    </source>
</evidence>
<dbReference type="AlphaFoldDB" id="A0A2T4U145"/>
<dbReference type="PANTHER" id="PTHR35812:SF1">
    <property type="entry name" value="LIPOPROTEIN"/>
    <property type="match status" value="1"/>
</dbReference>
<evidence type="ECO:0000313" key="2">
    <source>
        <dbReference type="EMBL" id="PTL37069.1"/>
    </source>
</evidence>
<proteinExistence type="predicted"/>
<dbReference type="InterPro" id="IPR011460">
    <property type="entry name" value="Lcl_C"/>
</dbReference>
<dbReference type="RefSeq" id="WP_107560974.1">
    <property type="nucleotide sequence ID" value="NZ_NVQC01000008.1"/>
</dbReference>
<dbReference type="Pfam" id="PF07603">
    <property type="entry name" value="Lcl_C"/>
    <property type="match status" value="1"/>
</dbReference>
<comment type="caution">
    <text evidence="2">The sequence shown here is derived from an EMBL/GenBank/DDBJ whole genome shotgun (WGS) entry which is preliminary data.</text>
</comment>
<reference evidence="2 3" key="1">
    <citation type="submission" date="2017-09" db="EMBL/GenBank/DDBJ databases">
        <title>Bloom of a denitrifying methanotroph, Candidatus Methylomirabilis limnetica, in a deep stratified lake.</title>
        <authorList>
            <person name="Graf J.S."/>
            <person name="Marchant H.K."/>
            <person name="Tienken D."/>
            <person name="Hach P.F."/>
            <person name="Brand A."/>
            <person name="Schubert C.J."/>
            <person name="Kuypers M.M."/>
            <person name="Milucka J."/>
        </authorList>
    </citation>
    <scope>NUCLEOTIDE SEQUENCE [LARGE SCALE GENOMIC DNA]</scope>
    <source>
        <strain evidence="2 3">Zug</strain>
    </source>
</reference>
<dbReference type="EMBL" id="NVQC01000008">
    <property type="protein sequence ID" value="PTL37069.1"/>
    <property type="molecule type" value="Genomic_DNA"/>
</dbReference>
<evidence type="ECO:0000313" key="3">
    <source>
        <dbReference type="Proteomes" id="UP000241436"/>
    </source>
</evidence>
<organism evidence="2 3">
    <name type="scientific">Candidatus Methylomirabilis limnetica</name>
    <dbReference type="NCBI Taxonomy" id="2033718"/>
    <lineage>
        <taxon>Bacteria</taxon>
        <taxon>Candidatus Methylomirabilota</taxon>
        <taxon>Candidatus Methylomirabilia</taxon>
        <taxon>Candidatus Methylomirabilales</taxon>
        <taxon>Candidatus Methylomirabilaceae</taxon>
        <taxon>Candidatus Methylomirabilis</taxon>
    </lineage>
</organism>
<name>A0A2T4U145_9BACT</name>
<gene>
    <name evidence="2" type="ORF">CLG94_00625</name>
</gene>
<accession>A0A2T4U145</accession>
<reference evidence="3" key="2">
    <citation type="journal article" date="2018" name="Environ. Microbiol.">
        <title>Bloom of a denitrifying methanotroph, 'Candidatus Methylomirabilis limnetica', in a deep stratified lake.</title>
        <authorList>
            <person name="Graf J.S."/>
            <person name="Mayr M.J."/>
            <person name="Marchant H.K."/>
            <person name="Tienken D."/>
            <person name="Hach P.F."/>
            <person name="Brand A."/>
            <person name="Schubert C.J."/>
            <person name="Kuypers M.M."/>
            <person name="Milucka J."/>
        </authorList>
    </citation>
    <scope>NUCLEOTIDE SEQUENCE [LARGE SCALE GENOMIC DNA]</scope>
    <source>
        <strain evidence="3">Zug</strain>
    </source>
</reference>
<protein>
    <recommendedName>
        <fullName evidence="1">Lcl C-terminal domain-containing protein</fullName>
    </recommendedName>
</protein>
<sequence>MLRDFKEAAVLDWETGLVWEQSPENSKSNPTFVQNWHNAQASCNFRTVGGRKGWRLPTIQELASLVDPTQSSPALPRGHPFSNVHSSPYWSATTNTIDSSFAWDLDLDSGNVFNLGKTAVIHVWCVRGGQGSILSDSVI</sequence>